<dbReference type="InterPro" id="IPR000719">
    <property type="entry name" value="Prot_kinase_dom"/>
</dbReference>
<dbReference type="InterPro" id="IPR008271">
    <property type="entry name" value="Ser/Thr_kinase_AS"/>
</dbReference>
<dbReference type="CDD" id="cd00060">
    <property type="entry name" value="FHA"/>
    <property type="match status" value="1"/>
</dbReference>
<keyword evidence="3 7" id="KW-0547">Nucleotide-binding</keyword>
<feature type="domain" description="FHA" evidence="9">
    <location>
        <begin position="111"/>
        <end position="164"/>
    </location>
</feature>
<dbReference type="PROSITE" id="PS00108">
    <property type="entry name" value="PROTEIN_KINASE_ST"/>
    <property type="match status" value="1"/>
</dbReference>
<dbReference type="AlphaFoldDB" id="A0A8E2JSR3"/>
<dbReference type="GO" id="GO:0006914">
    <property type="term" value="P:autophagy"/>
    <property type="evidence" value="ECO:0007669"/>
    <property type="project" value="UniProtKB-KW"/>
</dbReference>
<feature type="domain" description="Protein kinase" evidence="10">
    <location>
        <begin position="276"/>
        <end position="559"/>
    </location>
</feature>
<dbReference type="OrthoDB" id="504170at2759"/>
<evidence type="ECO:0000256" key="6">
    <source>
        <dbReference type="ARBA" id="ARBA00030237"/>
    </source>
</evidence>
<feature type="compositionally biased region" description="Polar residues" evidence="8">
    <location>
        <begin position="766"/>
        <end position="786"/>
    </location>
</feature>
<dbReference type="Gene3D" id="1.10.510.10">
    <property type="entry name" value="Transferase(Phosphotransferase) domain 1"/>
    <property type="match status" value="1"/>
</dbReference>
<keyword evidence="5" id="KW-0072">Autophagy</keyword>
<dbReference type="FunFam" id="3.30.200.20:FF:000470">
    <property type="entry name" value="Serine/threonine-protein kinase RAD53"/>
    <property type="match status" value="1"/>
</dbReference>
<dbReference type="PANTHER" id="PTHR24348">
    <property type="entry name" value="SERINE/THREONINE-PROTEIN KINASE UNC-51-RELATED"/>
    <property type="match status" value="1"/>
</dbReference>
<evidence type="ECO:0000256" key="5">
    <source>
        <dbReference type="ARBA" id="ARBA00023006"/>
    </source>
</evidence>
<feature type="region of interest" description="Disordered" evidence="8">
    <location>
        <begin position="1"/>
        <end position="21"/>
    </location>
</feature>
<evidence type="ECO:0000259" key="10">
    <source>
        <dbReference type="PROSITE" id="PS50011"/>
    </source>
</evidence>
<dbReference type="Proteomes" id="UP000250140">
    <property type="component" value="Unassembled WGS sequence"/>
</dbReference>
<comment type="subcellular location">
    <subcellularLocation>
        <location evidence="1">Preautophagosomal structure membrane</location>
        <topology evidence="1">Peripheral membrane protein</topology>
    </subcellularLocation>
</comment>
<keyword evidence="4 7" id="KW-0067">ATP-binding</keyword>
<accession>A0A8E2JSR3</accession>
<evidence type="ECO:0000256" key="2">
    <source>
        <dbReference type="ARBA" id="ARBA00005575"/>
    </source>
</evidence>
<dbReference type="SMART" id="SM00220">
    <property type="entry name" value="S_TKc"/>
    <property type="match status" value="1"/>
</dbReference>
<keyword evidence="11" id="KW-0418">Kinase</keyword>
<dbReference type="GO" id="GO:0004674">
    <property type="term" value="F:protein serine/threonine kinase activity"/>
    <property type="evidence" value="ECO:0007669"/>
    <property type="project" value="InterPro"/>
</dbReference>
<dbReference type="InterPro" id="IPR017441">
    <property type="entry name" value="Protein_kinase_ATP_BS"/>
</dbReference>
<evidence type="ECO:0000256" key="1">
    <source>
        <dbReference type="ARBA" id="ARBA00004623"/>
    </source>
</evidence>
<dbReference type="Pfam" id="PF00069">
    <property type="entry name" value="Pkinase"/>
    <property type="match status" value="1"/>
</dbReference>
<organism evidence="11 12">
    <name type="scientific">Glonium stellatum</name>
    <dbReference type="NCBI Taxonomy" id="574774"/>
    <lineage>
        <taxon>Eukaryota</taxon>
        <taxon>Fungi</taxon>
        <taxon>Dikarya</taxon>
        <taxon>Ascomycota</taxon>
        <taxon>Pezizomycotina</taxon>
        <taxon>Dothideomycetes</taxon>
        <taxon>Pleosporomycetidae</taxon>
        <taxon>Gloniales</taxon>
        <taxon>Gloniaceae</taxon>
        <taxon>Glonium</taxon>
    </lineage>
</organism>
<dbReference type="SUPFAM" id="SSF56112">
    <property type="entry name" value="Protein kinase-like (PK-like)"/>
    <property type="match status" value="1"/>
</dbReference>
<feature type="binding site" evidence="7">
    <location>
        <position position="305"/>
    </location>
    <ligand>
        <name>ATP</name>
        <dbReference type="ChEBI" id="CHEBI:30616"/>
    </ligand>
</feature>
<dbReference type="FunFam" id="1.10.510.10:FF:000571">
    <property type="entry name" value="Maternal embryonic leucine zipper kinase"/>
    <property type="match status" value="1"/>
</dbReference>
<dbReference type="InterPro" id="IPR008984">
    <property type="entry name" value="SMAD_FHA_dom_sf"/>
</dbReference>
<dbReference type="InterPro" id="IPR000253">
    <property type="entry name" value="FHA_dom"/>
</dbReference>
<evidence type="ECO:0000256" key="8">
    <source>
        <dbReference type="SAM" id="MobiDB-lite"/>
    </source>
</evidence>
<dbReference type="InterPro" id="IPR011009">
    <property type="entry name" value="Kinase-like_dom_sf"/>
</dbReference>
<dbReference type="GO" id="GO:0005524">
    <property type="term" value="F:ATP binding"/>
    <property type="evidence" value="ECO:0007669"/>
    <property type="project" value="UniProtKB-UniRule"/>
</dbReference>
<evidence type="ECO:0000259" key="9">
    <source>
        <dbReference type="PROSITE" id="PS50006"/>
    </source>
</evidence>
<dbReference type="PROSITE" id="PS50006">
    <property type="entry name" value="FHA_DOMAIN"/>
    <property type="match status" value="1"/>
</dbReference>
<keyword evidence="12" id="KW-1185">Reference proteome</keyword>
<dbReference type="Gene3D" id="2.60.200.20">
    <property type="match status" value="2"/>
</dbReference>
<feature type="region of interest" description="Disordered" evidence="8">
    <location>
        <begin position="766"/>
        <end position="816"/>
    </location>
</feature>
<dbReference type="EMBL" id="KV749724">
    <property type="protein sequence ID" value="OCL08042.1"/>
    <property type="molecule type" value="Genomic_DNA"/>
</dbReference>
<dbReference type="GO" id="GO:0034045">
    <property type="term" value="C:phagophore assembly site membrane"/>
    <property type="evidence" value="ECO:0007669"/>
    <property type="project" value="UniProtKB-SubCell"/>
</dbReference>
<evidence type="ECO:0000256" key="3">
    <source>
        <dbReference type="ARBA" id="ARBA00022741"/>
    </source>
</evidence>
<evidence type="ECO:0000313" key="12">
    <source>
        <dbReference type="Proteomes" id="UP000250140"/>
    </source>
</evidence>
<feature type="compositionally biased region" description="Polar residues" evidence="8">
    <location>
        <begin position="1"/>
        <end position="12"/>
    </location>
</feature>
<name>A0A8E2JSR3_9PEZI</name>
<gene>
    <name evidence="11" type="ORF">AOQ84DRAFT_377122</name>
</gene>
<feature type="region of interest" description="Disordered" evidence="8">
    <location>
        <begin position="710"/>
        <end position="736"/>
    </location>
</feature>
<dbReference type="PROSITE" id="PS50011">
    <property type="entry name" value="PROTEIN_KINASE_DOM"/>
    <property type="match status" value="1"/>
</dbReference>
<protein>
    <recommendedName>
        <fullName evidence="6">Autophagy-related protein 1</fullName>
    </recommendedName>
</protein>
<evidence type="ECO:0000313" key="11">
    <source>
        <dbReference type="EMBL" id="OCL08042.1"/>
    </source>
</evidence>
<sequence length="1055" mass="116618">MEEEPTQPSTQHVLDPRRLGRNNSGLSESDISDVLCILHPASLAAYHIVSDTASYKPQHILQNEGLVSYDEYGANIDEQETIILDGKAMCTAGNDLALRMSSNTVSPQLGFAFGRNPQMCDVVILRDSAKRISNVHFRIYVNQNGVLMLMDVSTNGTLVDDVLLKSKDPTFPSTRMINPGSIIQILSAVEDEKVKFIVRLPSREGHEDEYQRKFAAYMIHCAVAKDRGQGRGAQGNHHRRVAGAPGTLAGGRGMASVVPNAYSNPYGMQWNGGNKYNVVGMLGKGAFATVYQLATALDGEPLAAKELEKRRFMKNGQLDQRLDNEMRIMKELRHPNIVQYIDYHDVDRYLYIIMEYVPCGDLQGYLSKGNLPEHAAKRMARQILSCLAYLHKKKITHRDIKPDNILIACEDPFTVKLSDFGLSKVVKNNETFLKTFCGTLLYCAPEVFPHYDAHIAAQGTKRRRGTAQKSSFHSYSQSVDVWSFAAVLWFALCGSPPFEGVSDPTGKGMFNKIMETSLDVTPLKRVNVSDDCIDLLLKMLNIDPTSRPTEQQCLRHKWLYDGTEVADETPLNAIAEEEEEDVAEEAEEQLSQLSIHEKSSGSNVPSDEEEEVDLAAEDFEFLLDNNPSKRVKTDQLFPRNQPRDRDDFDSSLEVSYHSAAGHIGEIPEDSFLPIPQPAGRPRLFGEIGQSALQSSGILGAQANVALSIHTSDDEAPHPGNHQSAILRNGAEPASSPSADRIIAQMDGVLSSPSLLGTESLVRELNMTSPQSPNSAAATPNEPSTPKTPEVEQHSSLGLGDSMSSEPTPKAPPFNRQINLPKTASFYYDPYDPTTHNLEYASKASGHDFVAEAASKNALHSIPDTIHFSASSSENGSTHADVSANSTPVTVSMPAEFLRPPPRLGKLTATPDSFSPIVLKLDQNNTSWGRLLENTIVYPHVNDTRIPKKAFTIWFHAEGHDFKALEEQGRDWTKLDGLYTGINTFTRNGIHVNGVHLREKDDKGRILYGRLHSGDMITVFLDRKESTCLKFVCEFYHGAAREKRAPGTRFEVKKGS</sequence>
<dbReference type="Pfam" id="PF00498">
    <property type="entry name" value="FHA"/>
    <property type="match status" value="1"/>
</dbReference>
<proteinExistence type="inferred from homology"/>
<comment type="similarity">
    <text evidence="2">Belongs to the protein kinase superfamily. CAMK Ser/Thr protein kinase family. CHEK2 subfamily.</text>
</comment>
<dbReference type="SUPFAM" id="SSF49879">
    <property type="entry name" value="SMAD/FHA domain"/>
    <property type="match status" value="1"/>
</dbReference>
<evidence type="ECO:0000256" key="7">
    <source>
        <dbReference type="PROSITE-ProRule" id="PRU10141"/>
    </source>
</evidence>
<evidence type="ECO:0000256" key="4">
    <source>
        <dbReference type="ARBA" id="ARBA00022840"/>
    </source>
</evidence>
<dbReference type="InterPro" id="IPR045269">
    <property type="entry name" value="Atg1-like"/>
</dbReference>
<dbReference type="GO" id="GO:0010506">
    <property type="term" value="P:regulation of autophagy"/>
    <property type="evidence" value="ECO:0007669"/>
    <property type="project" value="InterPro"/>
</dbReference>
<dbReference type="PROSITE" id="PS00107">
    <property type="entry name" value="PROTEIN_KINASE_ATP"/>
    <property type="match status" value="1"/>
</dbReference>
<reference evidence="11 12" key="1">
    <citation type="journal article" date="2016" name="Nat. Commun.">
        <title>Ectomycorrhizal ecology is imprinted in the genome of the dominant symbiotic fungus Cenococcum geophilum.</title>
        <authorList>
            <consortium name="DOE Joint Genome Institute"/>
            <person name="Peter M."/>
            <person name="Kohler A."/>
            <person name="Ohm R.A."/>
            <person name="Kuo A."/>
            <person name="Krutzmann J."/>
            <person name="Morin E."/>
            <person name="Arend M."/>
            <person name="Barry K.W."/>
            <person name="Binder M."/>
            <person name="Choi C."/>
            <person name="Clum A."/>
            <person name="Copeland A."/>
            <person name="Grisel N."/>
            <person name="Haridas S."/>
            <person name="Kipfer T."/>
            <person name="LaButti K."/>
            <person name="Lindquist E."/>
            <person name="Lipzen A."/>
            <person name="Maire R."/>
            <person name="Meier B."/>
            <person name="Mihaltcheva S."/>
            <person name="Molinier V."/>
            <person name="Murat C."/>
            <person name="Poggeler S."/>
            <person name="Quandt C.A."/>
            <person name="Sperisen C."/>
            <person name="Tritt A."/>
            <person name="Tisserant E."/>
            <person name="Crous P.W."/>
            <person name="Henrissat B."/>
            <person name="Nehls U."/>
            <person name="Egli S."/>
            <person name="Spatafora J.W."/>
            <person name="Grigoriev I.V."/>
            <person name="Martin F.M."/>
        </authorList>
    </citation>
    <scope>NUCLEOTIDE SEQUENCE [LARGE SCALE GENOMIC DNA]</scope>
    <source>
        <strain evidence="11 12">CBS 207.34</strain>
    </source>
</reference>
<dbReference type="SMART" id="SM00240">
    <property type="entry name" value="FHA"/>
    <property type="match status" value="1"/>
</dbReference>
<keyword evidence="11" id="KW-0808">Transferase</keyword>